<dbReference type="EMBL" id="RBRY01000026">
    <property type="protein sequence ID" value="RMR62251.1"/>
    <property type="molecule type" value="Genomic_DNA"/>
</dbReference>
<sequence length="231" mass="26094">MLPPYAFIDYSAFNFPLAQLITPMNTPAEIDISGLRCYDKIVDDVTYSVPRGITRETRGRVWIVRVLKNKKILVSARFTDLRFGGTRRALDAAIIHLIHSGHAWMRDDVLQLSESATAHWRKRSGAGLCAVAYVPKKGPGRGETFFLSTYKRVASGRGMGKLRSKLVEVLENAYEVEEGVAVIPYSAQKKIRQEVDQLFESEKFQAFLEAGRRKADQIAVNQYVETINRLN</sequence>
<evidence type="ECO:0000313" key="2">
    <source>
        <dbReference type="Proteomes" id="UP000278332"/>
    </source>
</evidence>
<gene>
    <name evidence="1" type="ORF">ALP84_200041</name>
</gene>
<accession>A0A3M4WDY2</accession>
<dbReference type="AlphaFoldDB" id="A0A3M4WDY2"/>
<organism evidence="1 2">
    <name type="scientific">Pseudomonas cichorii</name>
    <dbReference type="NCBI Taxonomy" id="36746"/>
    <lineage>
        <taxon>Bacteria</taxon>
        <taxon>Pseudomonadati</taxon>
        <taxon>Pseudomonadota</taxon>
        <taxon>Gammaproteobacteria</taxon>
        <taxon>Pseudomonadales</taxon>
        <taxon>Pseudomonadaceae</taxon>
        <taxon>Pseudomonas</taxon>
    </lineage>
</organism>
<evidence type="ECO:0000313" key="1">
    <source>
        <dbReference type="EMBL" id="RMR62251.1"/>
    </source>
</evidence>
<comment type="caution">
    <text evidence="1">The sequence shown here is derived from an EMBL/GenBank/DDBJ whole genome shotgun (WGS) entry which is preliminary data.</text>
</comment>
<dbReference type="Proteomes" id="UP000278332">
    <property type="component" value="Unassembled WGS sequence"/>
</dbReference>
<proteinExistence type="predicted"/>
<reference evidence="1 2" key="1">
    <citation type="submission" date="2018-08" db="EMBL/GenBank/DDBJ databases">
        <title>Recombination of ecologically and evolutionarily significant loci maintains genetic cohesion in the Pseudomonas syringae species complex.</title>
        <authorList>
            <person name="Dillon M."/>
            <person name="Thakur S."/>
            <person name="Almeida R.N.D."/>
            <person name="Weir B.S."/>
            <person name="Guttman D.S."/>
        </authorList>
    </citation>
    <scope>NUCLEOTIDE SEQUENCE [LARGE SCALE GENOMIC DNA]</scope>
    <source>
        <strain evidence="1 2">ICMP 6917</strain>
    </source>
</reference>
<protein>
    <submittedName>
        <fullName evidence="1">Uncharacterized protein</fullName>
    </submittedName>
</protein>
<name>A0A3M4WDY2_PSECI</name>